<accession>A0A259TVD4</accession>
<sequence>MTLLPVARTRDTAFSYACNGCGQCCQGKTIAVSPYEAARIAEVLGLSTTDVYSRYLDPETRSIKTEGGACAFFGASGCSVHAGRPIACRLYPLAWFGVGTPREAFGELSPHPQTHGEYGADGTVADYLRDQGTAPYESAIERYAQVLWRLQQALDDEGGTHPGDPPHMTDVDAAVRADCDARGVPVPDDVEARVDLHLAILHRWLDAAAAPASGDA</sequence>
<dbReference type="AlphaFoldDB" id="A0A259TVD4"/>
<dbReference type="PANTHER" id="PTHR35866:SF1">
    <property type="entry name" value="YKGJ FAMILY CYSTEINE CLUSTER PROTEIN"/>
    <property type="match status" value="1"/>
</dbReference>
<name>A0A259TVD4_9BACT</name>
<proteinExistence type="predicted"/>
<dbReference type="Pfam" id="PF03692">
    <property type="entry name" value="CxxCxxCC"/>
    <property type="match status" value="1"/>
</dbReference>
<dbReference type="RefSeq" id="WP_094545323.1">
    <property type="nucleotide sequence ID" value="NZ_MQWB01000001.1"/>
</dbReference>
<keyword evidence="2" id="KW-1185">Reference proteome</keyword>
<dbReference type="EMBL" id="MQWB01000001">
    <property type="protein sequence ID" value="OZC01703.1"/>
    <property type="molecule type" value="Genomic_DNA"/>
</dbReference>
<protein>
    <recommendedName>
        <fullName evidence="3">Zinc/iron-chelating domain-containing protein</fullName>
    </recommendedName>
</protein>
<comment type="caution">
    <text evidence="1">The sequence shown here is derived from an EMBL/GenBank/DDBJ whole genome shotgun (WGS) entry which is preliminary data.</text>
</comment>
<organism evidence="1 2">
    <name type="scientific">Rubricoccus marinus</name>
    <dbReference type="NCBI Taxonomy" id="716817"/>
    <lineage>
        <taxon>Bacteria</taxon>
        <taxon>Pseudomonadati</taxon>
        <taxon>Rhodothermota</taxon>
        <taxon>Rhodothermia</taxon>
        <taxon>Rhodothermales</taxon>
        <taxon>Rubricoccaceae</taxon>
        <taxon>Rubricoccus</taxon>
    </lineage>
</organism>
<evidence type="ECO:0000313" key="2">
    <source>
        <dbReference type="Proteomes" id="UP000216446"/>
    </source>
</evidence>
<evidence type="ECO:0008006" key="3">
    <source>
        <dbReference type="Google" id="ProtNLM"/>
    </source>
</evidence>
<dbReference type="PANTHER" id="PTHR35866">
    <property type="entry name" value="PUTATIVE-RELATED"/>
    <property type="match status" value="1"/>
</dbReference>
<dbReference type="OrthoDB" id="9810361at2"/>
<dbReference type="Proteomes" id="UP000216446">
    <property type="component" value="Unassembled WGS sequence"/>
</dbReference>
<reference evidence="1 2" key="1">
    <citation type="submission" date="2016-11" db="EMBL/GenBank/DDBJ databases">
        <title>Study of marine rhodopsin-containing bacteria.</title>
        <authorList>
            <person name="Yoshizawa S."/>
            <person name="Kumagai Y."/>
            <person name="Kogure K."/>
        </authorList>
    </citation>
    <scope>NUCLEOTIDE SEQUENCE [LARGE SCALE GENOMIC DNA]</scope>
    <source>
        <strain evidence="1 2">SG-29</strain>
    </source>
</reference>
<dbReference type="InParanoid" id="A0A259TVD4"/>
<dbReference type="InterPro" id="IPR005358">
    <property type="entry name" value="Puta_zinc/iron-chelating_dom"/>
</dbReference>
<evidence type="ECO:0000313" key="1">
    <source>
        <dbReference type="EMBL" id="OZC01703.1"/>
    </source>
</evidence>
<gene>
    <name evidence="1" type="ORF">BSZ36_01115</name>
</gene>